<dbReference type="AlphaFoldDB" id="A0A5B7J5J3"/>
<protein>
    <submittedName>
        <fullName evidence="1">Uncharacterized protein</fullName>
    </submittedName>
</protein>
<dbReference type="Proteomes" id="UP000324222">
    <property type="component" value="Unassembled WGS sequence"/>
</dbReference>
<evidence type="ECO:0000313" key="2">
    <source>
        <dbReference type="Proteomes" id="UP000324222"/>
    </source>
</evidence>
<name>A0A5B7J5J3_PORTR</name>
<sequence>MVEHRNDLRQQRTTNSLVMHAKKYSHLSCWRSMTALHTGLEKKKRKIVEAAYIAVRDHKPQRRLCEPLPGCGRSHTDGPISVLADQTFSQVIRSCSKYTTRLSVSVIL</sequence>
<gene>
    <name evidence="1" type="ORF">E2C01_083116</name>
</gene>
<proteinExistence type="predicted"/>
<accession>A0A5B7J5J3</accession>
<comment type="caution">
    <text evidence="1">The sequence shown here is derived from an EMBL/GenBank/DDBJ whole genome shotgun (WGS) entry which is preliminary data.</text>
</comment>
<reference evidence="1 2" key="1">
    <citation type="submission" date="2019-05" db="EMBL/GenBank/DDBJ databases">
        <title>Another draft genome of Portunus trituberculatus and its Hox gene families provides insights of decapod evolution.</title>
        <authorList>
            <person name="Jeong J.-H."/>
            <person name="Song I."/>
            <person name="Kim S."/>
            <person name="Choi T."/>
            <person name="Kim D."/>
            <person name="Ryu S."/>
            <person name="Kim W."/>
        </authorList>
    </citation>
    <scope>NUCLEOTIDE SEQUENCE [LARGE SCALE GENOMIC DNA]</scope>
    <source>
        <tissue evidence="1">Muscle</tissue>
    </source>
</reference>
<evidence type="ECO:0000313" key="1">
    <source>
        <dbReference type="EMBL" id="MPC88218.1"/>
    </source>
</evidence>
<organism evidence="1 2">
    <name type="scientific">Portunus trituberculatus</name>
    <name type="common">Swimming crab</name>
    <name type="synonym">Neptunus trituberculatus</name>
    <dbReference type="NCBI Taxonomy" id="210409"/>
    <lineage>
        <taxon>Eukaryota</taxon>
        <taxon>Metazoa</taxon>
        <taxon>Ecdysozoa</taxon>
        <taxon>Arthropoda</taxon>
        <taxon>Crustacea</taxon>
        <taxon>Multicrustacea</taxon>
        <taxon>Malacostraca</taxon>
        <taxon>Eumalacostraca</taxon>
        <taxon>Eucarida</taxon>
        <taxon>Decapoda</taxon>
        <taxon>Pleocyemata</taxon>
        <taxon>Brachyura</taxon>
        <taxon>Eubrachyura</taxon>
        <taxon>Portunoidea</taxon>
        <taxon>Portunidae</taxon>
        <taxon>Portuninae</taxon>
        <taxon>Portunus</taxon>
    </lineage>
</organism>
<keyword evidence="2" id="KW-1185">Reference proteome</keyword>
<dbReference type="EMBL" id="VSRR010077071">
    <property type="protein sequence ID" value="MPC88218.1"/>
    <property type="molecule type" value="Genomic_DNA"/>
</dbReference>